<gene>
    <name evidence="6" type="primary">pabB</name>
    <name evidence="6" type="ORF">GGG17_03670</name>
</gene>
<keyword evidence="6" id="KW-0032">Aminotransferase</keyword>
<dbReference type="PRINTS" id="PR00095">
    <property type="entry name" value="ANTSNTHASEI"/>
</dbReference>
<dbReference type="GO" id="GO:0000162">
    <property type="term" value="P:L-tryptophan biosynthetic process"/>
    <property type="evidence" value="ECO:0007669"/>
    <property type="project" value="TreeGrafter"/>
</dbReference>
<evidence type="ECO:0000256" key="1">
    <source>
        <dbReference type="ARBA" id="ARBA00013139"/>
    </source>
</evidence>
<dbReference type="Pfam" id="PF00425">
    <property type="entry name" value="Chorismate_bind"/>
    <property type="match status" value="1"/>
</dbReference>
<comment type="caution">
    <text evidence="6">The sequence shown here is derived from an EMBL/GenBank/DDBJ whole genome shotgun (WGS) entry which is preliminary data.</text>
</comment>
<dbReference type="Gene3D" id="3.60.120.10">
    <property type="entry name" value="Anthranilate synthase"/>
    <property type="match status" value="1"/>
</dbReference>
<keyword evidence="2 6" id="KW-0808">Transferase</keyword>
<dbReference type="PANTHER" id="PTHR11236">
    <property type="entry name" value="AMINOBENZOATE/ANTHRANILATE SYNTHASE"/>
    <property type="match status" value="1"/>
</dbReference>
<dbReference type="InterPro" id="IPR006805">
    <property type="entry name" value="Anth_synth_I_N"/>
</dbReference>
<feature type="domain" description="Anthranilate synthase component I N-terminal" evidence="5">
    <location>
        <begin position="21"/>
        <end position="162"/>
    </location>
</feature>
<evidence type="ECO:0000259" key="4">
    <source>
        <dbReference type="Pfam" id="PF00425"/>
    </source>
</evidence>
<dbReference type="InterPro" id="IPR005802">
    <property type="entry name" value="ADC_synth_comp_1"/>
</dbReference>
<dbReference type="NCBIfam" id="TIGR00553">
    <property type="entry name" value="pabB"/>
    <property type="match status" value="1"/>
</dbReference>
<feature type="region of interest" description="Disordered" evidence="3">
    <location>
        <begin position="88"/>
        <end position="112"/>
    </location>
</feature>
<dbReference type="GO" id="GO:0008153">
    <property type="term" value="P:4-aminobenzoate biosynthetic process"/>
    <property type="evidence" value="ECO:0007669"/>
    <property type="project" value="TreeGrafter"/>
</dbReference>
<dbReference type="GO" id="GO:0009396">
    <property type="term" value="P:folic acid-containing compound biosynthetic process"/>
    <property type="evidence" value="ECO:0007669"/>
    <property type="project" value="InterPro"/>
</dbReference>
<dbReference type="InterPro" id="IPR015890">
    <property type="entry name" value="Chorismate_C"/>
</dbReference>
<dbReference type="Pfam" id="PF04715">
    <property type="entry name" value="Anth_synt_I_N"/>
    <property type="match status" value="1"/>
</dbReference>
<dbReference type="RefSeq" id="WP_311966395.1">
    <property type="nucleotide sequence ID" value="NZ_CP171001.1"/>
</dbReference>
<evidence type="ECO:0000259" key="5">
    <source>
        <dbReference type="Pfam" id="PF04715"/>
    </source>
</evidence>
<feature type="domain" description="Chorismate-utilising enzyme C-terminal" evidence="4">
    <location>
        <begin position="222"/>
        <end position="475"/>
    </location>
</feature>
<evidence type="ECO:0000313" key="7">
    <source>
        <dbReference type="Proteomes" id="UP000431092"/>
    </source>
</evidence>
<dbReference type="AlphaFoldDB" id="A0A6I3IH95"/>
<reference evidence="6 7" key="1">
    <citation type="submission" date="2019-11" db="EMBL/GenBank/DDBJ databases">
        <title>Whole genome sequencing identifies a novel species of the genus Arsenicicoccus isolated from human blood.</title>
        <authorList>
            <person name="Jeong J.H."/>
            <person name="Kweon O.J."/>
            <person name="Kim H.R."/>
            <person name="Kim T.-H."/>
            <person name="Ha S.-M."/>
            <person name="Lee M.-K."/>
        </authorList>
    </citation>
    <scope>NUCLEOTIDE SEQUENCE [LARGE SCALE GENOMIC DNA]</scope>
    <source>
        <strain evidence="6 7">MKL-02</strain>
    </source>
</reference>
<dbReference type="Proteomes" id="UP000431092">
    <property type="component" value="Unassembled WGS sequence"/>
</dbReference>
<dbReference type="SUPFAM" id="SSF56322">
    <property type="entry name" value="ADC synthase"/>
    <property type="match status" value="1"/>
</dbReference>
<organism evidence="6 7">
    <name type="scientific">Arsenicicoccus cauae</name>
    <dbReference type="NCBI Taxonomy" id="2663847"/>
    <lineage>
        <taxon>Bacteria</taxon>
        <taxon>Bacillati</taxon>
        <taxon>Actinomycetota</taxon>
        <taxon>Actinomycetes</taxon>
        <taxon>Micrococcales</taxon>
        <taxon>Intrasporangiaceae</taxon>
        <taxon>Arsenicicoccus</taxon>
    </lineage>
</organism>
<dbReference type="InterPro" id="IPR005801">
    <property type="entry name" value="ADC_synthase"/>
</dbReference>
<keyword evidence="7" id="KW-1185">Reference proteome</keyword>
<evidence type="ECO:0000313" key="6">
    <source>
        <dbReference type="EMBL" id="MTB71085.1"/>
    </source>
</evidence>
<proteinExistence type="predicted"/>
<sequence>MIVERVPPPGDVGSAFAWLFGESRWACWLDSARAEPGLARFSYLGSPGADGEVLTYAVGQGQVVVTAGGREHREDGTILEALRRRLAPATERGRSCPRSGHERPQSPGGGEGLPFELVDGWVGYLGYELKGDLGSTNRHVSQHPDAVWMRCDRLLVIDHATGAAWLVAHGSGAAAWLAWARETLHINAARPPCPHHPPRPGWPGTPPDGSRRAATLLVRSVEQYRQDVEACLDALRRGESYEICLTDTVLAESHDDPFDIYLRLRRLNPAPHAAYLRLGDRHVLSASPELFLRVTRDGEVSTKPIKGTARRHTDPTHDARAAADLAADAKTRAENLMIADLLRNDLSRVCDPATIHVPRLMHVESYATVHQLVTTVRGRLAEDRTAIDAVEACFPGGSMTGAPKHRTMQIIDELEARARGIYSGALGFIDRSGAVDLSVVIRTAVMHHGQVEIGAGGAIVLDSDPQAETDEMLLKADAVLPALRP</sequence>
<protein>
    <recommendedName>
        <fullName evidence="1">aminodeoxychorismate synthase</fullName>
        <ecNumber evidence="1">2.6.1.85</ecNumber>
    </recommendedName>
</protein>
<name>A0A6I3IH95_9MICO</name>
<accession>A0A6I3IH95</accession>
<evidence type="ECO:0000256" key="2">
    <source>
        <dbReference type="ARBA" id="ARBA00022679"/>
    </source>
</evidence>
<dbReference type="EC" id="2.6.1.85" evidence="1"/>
<dbReference type="PANTHER" id="PTHR11236:SF18">
    <property type="entry name" value="AMINODEOXYCHORISMATE SYNTHASE"/>
    <property type="match status" value="1"/>
</dbReference>
<dbReference type="InterPro" id="IPR019999">
    <property type="entry name" value="Anth_synth_I-like"/>
</dbReference>
<evidence type="ECO:0000256" key="3">
    <source>
        <dbReference type="SAM" id="MobiDB-lite"/>
    </source>
</evidence>
<dbReference type="GO" id="GO:0046820">
    <property type="term" value="F:4-amino-4-deoxychorismate synthase activity"/>
    <property type="evidence" value="ECO:0007669"/>
    <property type="project" value="UniProtKB-EC"/>
</dbReference>
<feature type="compositionally biased region" description="Basic and acidic residues" evidence="3">
    <location>
        <begin position="91"/>
        <end position="104"/>
    </location>
</feature>
<dbReference type="GO" id="GO:0005737">
    <property type="term" value="C:cytoplasm"/>
    <property type="evidence" value="ECO:0007669"/>
    <property type="project" value="TreeGrafter"/>
</dbReference>
<dbReference type="EMBL" id="WLVL01000017">
    <property type="protein sequence ID" value="MTB71085.1"/>
    <property type="molecule type" value="Genomic_DNA"/>
</dbReference>